<dbReference type="Proteomes" id="UP001176940">
    <property type="component" value="Unassembled WGS sequence"/>
</dbReference>
<comment type="caution">
    <text evidence="2">The sequence shown here is derived from an EMBL/GenBank/DDBJ whole genome shotgun (WGS) entry which is preliminary data.</text>
</comment>
<keyword evidence="3" id="KW-1185">Reference proteome</keyword>
<organism evidence="2 3">
    <name type="scientific">Ranitomeya imitator</name>
    <name type="common">mimic poison frog</name>
    <dbReference type="NCBI Taxonomy" id="111125"/>
    <lineage>
        <taxon>Eukaryota</taxon>
        <taxon>Metazoa</taxon>
        <taxon>Chordata</taxon>
        <taxon>Craniata</taxon>
        <taxon>Vertebrata</taxon>
        <taxon>Euteleostomi</taxon>
        <taxon>Amphibia</taxon>
        <taxon>Batrachia</taxon>
        <taxon>Anura</taxon>
        <taxon>Neobatrachia</taxon>
        <taxon>Hyloidea</taxon>
        <taxon>Dendrobatidae</taxon>
        <taxon>Dendrobatinae</taxon>
        <taxon>Ranitomeya</taxon>
    </lineage>
</organism>
<evidence type="ECO:0008006" key="4">
    <source>
        <dbReference type="Google" id="ProtNLM"/>
    </source>
</evidence>
<feature type="chain" id="PRO_5047200086" description="Secreted protein" evidence="1">
    <location>
        <begin position="26"/>
        <end position="66"/>
    </location>
</feature>
<gene>
    <name evidence="2" type="ORF">RIMI_LOCUS15820374</name>
</gene>
<evidence type="ECO:0000256" key="1">
    <source>
        <dbReference type="SAM" id="SignalP"/>
    </source>
</evidence>
<evidence type="ECO:0000313" key="3">
    <source>
        <dbReference type="Proteomes" id="UP001176940"/>
    </source>
</evidence>
<evidence type="ECO:0000313" key="2">
    <source>
        <dbReference type="EMBL" id="CAJ0957093.1"/>
    </source>
</evidence>
<keyword evidence="1" id="KW-0732">Signal</keyword>
<proteinExistence type="predicted"/>
<feature type="signal peptide" evidence="1">
    <location>
        <begin position="1"/>
        <end position="25"/>
    </location>
</feature>
<reference evidence="2" key="1">
    <citation type="submission" date="2023-07" db="EMBL/GenBank/DDBJ databases">
        <authorList>
            <person name="Stuckert A."/>
        </authorList>
    </citation>
    <scope>NUCLEOTIDE SEQUENCE</scope>
</reference>
<sequence>MKRSIFITSLTANVFLLMLLRANEALRLFCAMSLCPTSKPGLGKPKAAYFEGDNEMKRLSNAIPVQ</sequence>
<name>A0ABN9M4B2_9NEOB</name>
<accession>A0ABN9M4B2</accession>
<protein>
    <recommendedName>
        <fullName evidence="4">Secreted protein</fullName>
    </recommendedName>
</protein>
<dbReference type="EMBL" id="CAUEEQ010043197">
    <property type="protein sequence ID" value="CAJ0957093.1"/>
    <property type="molecule type" value="Genomic_DNA"/>
</dbReference>